<dbReference type="AlphaFoldDB" id="A0A101V5E2"/>
<dbReference type="STRING" id="909626.AQJ91_02135"/>
<evidence type="ECO:0000313" key="2">
    <source>
        <dbReference type="EMBL" id="KUO22825.1"/>
    </source>
</evidence>
<dbReference type="Proteomes" id="UP000053260">
    <property type="component" value="Unassembled WGS sequence"/>
</dbReference>
<organism evidence="2 3">
    <name type="scientific">Streptomyces dysideae</name>
    <dbReference type="NCBI Taxonomy" id="909626"/>
    <lineage>
        <taxon>Bacteria</taxon>
        <taxon>Bacillati</taxon>
        <taxon>Actinomycetota</taxon>
        <taxon>Actinomycetes</taxon>
        <taxon>Kitasatosporales</taxon>
        <taxon>Streptomycetaceae</taxon>
        <taxon>Streptomyces</taxon>
    </lineage>
</organism>
<proteinExistence type="predicted"/>
<dbReference type="InterPro" id="IPR040449">
    <property type="entry name" value="Peptidase_S66_N"/>
</dbReference>
<dbReference type="Pfam" id="PF02016">
    <property type="entry name" value="Peptidase_S66"/>
    <property type="match status" value="1"/>
</dbReference>
<sequence length="63" mass="6941">MIRANPKPFLGMSDNTNLLAFLRNTGIVGYHGPNLMHTDPQLAIPYGGMVRVDGPARRITVTY</sequence>
<evidence type="ECO:0000313" key="3">
    <source>
        <dbReference type="Proteomes" id="UP000053260"/>
    </source>
</evidence>
<gene>
    <name evidence="2" type="ORF">AQJ91_02135</name>
</gene>
<reference evidence="2 3" key="1">
    <citation type="submission" date="2015-10" db="EMBL/GenBank/DDBJ databases">
        <title>Draft genome sequence of Streptomyces sp. RV15, isolated from a marine sponge.</title>
        <authorList>
            <person name="Ruckert C."/>
            <person name="Abdelmohsen U.R."/>
            <person name="Winkler A."/>
            <person name="Hentschel U."/>
            <person name="Kalinowski J."/>
            <person name="Kampfer P."/>
            <person name="Glaeser S."/>
        </authorList>
    </citation>
    <scope>NUCLEOTIDE SEQUENCE [LARGE SCALE GENOMIC DNA]</scope>
    <source>
        <strain evidence="2 3">RV15</strain>
    </source>
</reference>
<name>A0A101V5E2_9ACTN</name>
<dbReference type="SUPFAM" id="SSF52317">
    <property type="entry name" value="Class I glutamine amidotransferase-like"/>
    <property type="match status" value="1"/>
</dbReference>
<dbReference type="EMBL" id="LMXB01000010">
    <property type="protein sequence ID" value="KUO22825.1"/>
    <property type="molecule type" value="Genomic_DNA"/>
</dbReference>
<keyword evidence="3" id="KW-1185">Reference proteome</keyword>
<accession>A0A101V5E2</accession>
<dbReference type="InterPro" id="IPR029062">
    <property type="entry name" value="Class_I_gatase-like"/>
</dbReference>
<comment type="caution">
    <text evidence="2">The sequence shown here is derived from an EMBL/GenBank/DDBJ whole genome shotgun (WGS) entry which is preliminary data.</text>
</comment>
<evidence type="ECO:0000259" key="1">
    <source>
        <dbReference type="Pfam" id="PF02016"/>
    </source>
</evidence>
<dbReference type="InterPro" id="IPR027478">
    <property type="entry name" value="LdcA_N"/>
</dbReference>
<protein>
    <recommendedName>
        <fullName evidence="1">LD-carboxypeptidase N-terminal domain-containing protein</fullName>
    </recommendedName>
</protein>
<feature type="domain" description="LD-carboxypeptidase N-terminal" evidence="1">
    <location>
        <begin position="2"/>
        <end position="32"/>
    </location>
</feature>
<dbReference type="Gene3D" id="3.40.50.10740">
    <property type="entry name" value="Class I glutamine amidotransferase-like"/>
    <property type="match status" value="1"/>
</dbReference>